<evidence type="ECO:0000256" key="2">
    <source>
        <dbReference type="SAM" id="SignalP"/>
    </source>
</evidence>
<gene>
    <name evidence="3" type="ORF">UCRPA7_1086</name>
</gene>
<proteinExistence type="predicted"/>
<keyword evidence="4" id="KW-1185">Reference proteome</keyword>
<dbReference type="HOGENOM" id="CLU_1262296_0_0_1"/>
<organism evidence="3 4">
    <name type="scientific">Phaeoacremonium minimum (strain UCR-PA7)</name>
    <name type="common">Esca disease fungus</name>
    <name type="synonym">Togninia minima</name>
    <dbReference type="NCBI Taxonomy" id="1286976"/>
    <lineage>
        <taxon>Eukaryota</taxon>
        <taxon>Fungi</taxon>
        <taxon>Dikarya</taxon>
        <taxon>Ascomycota</taxon>
        <taxon>Pezizomycotina</taxon>
        <taxon>Sordariomycetes</taxon>
        <taxon>Sordariomycetidae</taxon>
        <taxon>Togniniales</taxon>
        <taxon>Togniniaceae</taxon>
        <taxon>Phaeoacremonium</taxon>
    </lineage>
</organism>
<dbReference type="Proteomes" id="UP000014074">
    <property type="component" value="Unassembled WGS sequence"/>
</dbReference>
<reference evidence="4" key="1">
    <citation type="journal article" date="2013" name="Genome Announc.">
        <title>Draft genome sequence of the ascomycete Phaeoacremonium aleophilum strain UCR-PA7, a causal agent of the esca disease complex in grapevines.</title>
        <authorList>
            <person name="Blanco-Ulate B."/>
            <person name="Rolshausen P."/>
            <person name="Cantu D."/>
        </authorList>
    </citation>
    <scope>NUCLEOTIDE SEQUENCE [LARGE SCALE GENOMIC DNA]</scope>
    <source>
        <strain evidence="4">UCR-PA7</strain>
    </source>
</reference>
<accession>R8BVL0</accession>
<protein>
    <submittedName>
        <fullName evidence="3">Uncharacterized protein</fullName>
    </submittedName>
</protein>
<evidence type="ECO:0000313" key="3">
    <source>
        <dbReference type="EMBL" id="EOO03387.1"/>
    </source>
</evidence>
<dbReference type="AlphaFoldDB" id="R8BVL0"/>
<evidence type="ECO:0000313" key="4">
    <source>
        <dbReference type="Proteomes" id="UP000014074"/>
    </source>
</evidence>
<feature type="signal peptide" evidence="2">
    <location>
        <begin position="1"/>
        <end position="21"/>
    </location>
</feature>
<evidence type="ECO:0000256" key="1">
    <source>
        <dbReference type="SAM" id="MobiDB-lite"/>
    </source>
</evidence>
<dbReference type="KEGG" id="tmn:UCRPA7_1086"/>
<sequence length="219" mass="23193">MAPVKSTIITVVVAFAAITSAHPPPTAPIKTMTKDTAGAAGGSHYGARNSIDQHSPIHFTMAKTVIPGQSRVPSLSILADKPLEEDLQDGAPSPQPGEDFYCHTTQSSANLTDVNDAVAFFSALDKQACQNKPDKCLNMLSLPGGNKVDIRVWTCGPSEDSTECSNIAPLLTNLINICSKDFTTTDSDGNTTTVTRVGGVTWLSPAKNAWISLEGKHRD</sequence>
<feature type="region of interest" description="Disordered" evidence="1">
    <location>
        <begin position="24"/>
        <end position="47"/>
    </location>
</feature>
<dbReference type="RefSeq" id="XP_007911862.1">
    <property type="nucleotide sequence ID" value="XM_007913671.1"/>
</dbReference>
<keyword evidence="2" id="KW-0732">Signal</keyword>
<feature type="chain" id="PRO_5004452901" evidence="2">
    <location>
        <begin position="22"/>
        <end position="219"/>
    </location>
</feature>
<name>R8BVL0_PHAM7</name>
<dbReference type="GeneID" id="19321202"/>
<dbReference type="EMBL" id="KB932834">
    <property type="protein sequence ID" value="EOO03387.1"/>
    <property type="molecule type" value="Genomic_DNA"/>
</dbReference>